<keyword evidence="1" id="KW-1133">Transmembrane helix</keyword>
<dbReference type="EMBL" id="JBHUOS010000008">
    <property type="protein sequence ID" value="MFD2915891.1"/>
    <property type="molecule type" value="Genomic_DNA"/>
</dbReference>
<evidence type="ECO:0008006" key="4">
    <source>
        <dbReference type="Google" id="ProtNLM"/>
    </source>
</evidence>
<keyword evidence="3" id="KW-1185">Reference proteome</keyword>
<proteinExistence type="predicted"/>
<evidence type="ECO:0000313" key="3">
    <source>
        <dbReference type="Proteomes" id="UP001597548"/>
    </source>
</evidence>
<dbReference type="Proteomes" id="UP001597548">
    <property type="component" value="Unassembled WGS sequence"/>
</dbReference>
<keyword evidence="1" id="KW-0812">Transmembrane</keyword>
<evidence type="ECO:0000313" key="2">
    <source>
        <dbReference type="EMBL" id="MFD2915891.1"/>
    </source>
</evidence>
<organism evidence="2 3">
    <name type="scientific">Psychroserpens luteus</name>
    <dbReference type="NCBI Taxonomy" id="1434066"/>
    <lineage>
        <taxon>Bacteria</taxon>
        <taxon>Pseudomonadati</taxon>
        <taxon>Bacteroidota</taxon>
        <taxon>Flavobacteriia</taxon>
        <taxon>Flavobacteriales</taxon>
        <taxon>Flavobacteriaceae</taxon>
        <taxon>Psychroserpens</taxon>
    </lineage>
</organism>
<reference evidence="3" key="1">
    <citation type="journal article" date="2019" name="Int. J. Syst. Evol. Microbiol.">
        <title>The Global Catalogue of Microorganisms (GCM) 10K type strain sequencing project: providing services to taxonomists for standard genome sequencing and annotation.</title>
        <authorList>
            <consortium name="The Broad Institute Genomics Platform"/>
            <consortium name="The Broad Institute Genome Sequencing Center for Infectious Disease"/>
            <person name="Wu L."/>
            <person name="Ma J."/>
        </authorList>
    </citation>
    <scope>NUCLEOTIDE SEQUENCE [LARGE SCALE GENOMIC DNA]</scope>
    <source>
        <strain evidence="3">KCTC 32514</strain>
    </source>
</reference>
<gene>
    <name evidence="2" type="ORF">ACFS29_09590</name>
</gene>
<comment type="caution">
    <text evidence="2">The sequence shown here is derived from an EMBL/GenBank/DDBJ whole genome shotgun (WGS) entry which is preliminary data.</text>
</comment>
<evidence type="ECO:0000256" key="1">
    <source>
        <dbReference type="SAM" id="Phobius"/>
    </source>
</evidence>
<name>A0ABW5ZVD5_9FLAO</name>
<accession>A0ABW5ZVD5</accession>
<protein>
    <recommendedName>
        <fullName evidence="4">LemA protein</fullName>
    </recommendedName>
</protein>
<keyword evidence="1" id="KW-0472">Membrane</keyword>
<feature type="transmembrane region" description="Helical" evidence="1">
    <location>
        <begin position="6"/>
        <end position="26"/>
    </location>
</feature>
<sequence length="121" mass="14257">MSPISIIVTSFIIMSVFALLFQYYIWKSCKADKMIIEEHWQKFLKADLKNNIEGIKTYADKLVWNKHIETEQLNIIMEAINSRVEKYPEFEKLSNVIFNKNRHLDRPLPYSGSSGGKKQSW</sequence>